<dbReference type="Pfam" id="PF00158">
    <property type="entry name" value="Sigma54_activat"/>
    <property type="match status" value="1"/>
</dbReference>
<dbReference type="Pfam" id="PF25601">
    <property type="entry name" value="AAA_lid_14"/>
    <property type="match status" value="1"/>
</dbReference>
<evidence type="ECO:0000313" key="12">
    <source>
        <dbReference type="Proteomes" id="UP001646157"/>
    </source>
</evidence>
<dbReference type="CDD" id="cd00009">
    <property type="entry name" value="AAA"/>
    <property type="match status" value="1"/>
</dbReference>
<dbReference type="InterPro" id="IPR035965">
    <property type="entry name" value="PAS-like_dom_sf"/>
</dbReference>
<dbReference type="PROSITE" id="PS50112">
    <property type="entry name" value="PAS"/>
    <property type="match status" value="1"/>
</dbReference>
<evidence type="ECO:0000256" key="3">
    <source>
        <dbReference type="ARBA" id="ARBA00022840"/>
    </source>
</evidence>
<feature type="domain" description="PAS" evidence="9">
    <location>
        <begin position="15"/>
        <end position="57"/>
    </location>
</feature>
<dbReference type="Pfam" id="PF18024">
    <property type="entry name" value="HTH_50"/>
    <property type="match status" value="1"/>
</dbReference>
<dbReference type="Gene3D" id="3.30.450.20">
    <property type="entry name" value="PAS domain"/>
    <property type="match status" value="1"/>
</dbReference>
<dbReference type="Gene3D" id="3.40.50.300">
    <property type="entry name" value="P-loop containing nucleotide triphosphate hydrolases"/>
    <property type="match status" value="1"/>
</dbReference>
<evidence type="ECO:0000256" key="5">
    <source>
        <dbReference type="ARBA" id="ARBA00023125"/>
    </source>
</evidence>
<dbReference type="InterPro" id="IPR058031">
    <property type="entry name" value="AAA_lid_NorR"/>
</dbReference>
<dbReference type="InterPro" id="IPR009057">
    <property type="entry name" value="Homeodomain-like_sf"/>
</dbReference>
<dbReference type="Proteomes" id="UP001646157">
    <property type="component" value="Unassembled WGS sequence"/>
</dbReference>
<feature type="domain" description="PAC" evidence="10">
    <location>
        <begin position="84"/>
        <end position="134"/>
    </location>
</feature>
<dbReference type="PROSITE" id="PS00688">
    <property type="entry name" value="SIGMA54_INTERACT_3"/>
    <property type="match status" value="1"/>
</dbReference>
<gene>
    <name evidence="11" type="ORF">JOC86_003739</name>
</gene>
<sequence>MRTDQIKLFQGTNDSELLIRKLIGSSYDGITITDPDGRTIWYNDSFLRMSGLLPEQLDNFTVHELIENGGLENSASAESIARRETVTMAVTYPTGIEALISATPVFDNDGQLIYTIGNVRDLTELNKLKQQLDETFALTKSYRKTLQEVQLKSVDGNQIIYRSSSMEKIVSLAHKFSVVDTPILITGESGVGKDVLANYIHFISDRKGQGPVVKINCGAIPEHLLESELFGYEAGSFTGAGRQGKVGLFEVAHNGTIFLDEVGEMPLSLQVKLLGVLQDMKIQRVGGTKQIPIDVRIIAATNANLEKMIKEKNFREDLYFRLNVLSINIPPLRERPEDVFVLLVHFLDLFNEKHHMKRSFSPSAIDQLLSYHWPGNIRELKNLVERLMIMSDEDVIDDSLVPTKIRNTETEVYDKEDSTPIYDKTLKDLISDYEKKILDDYLKKYRPMKRCAEILGIDLTTLARKKKRHKL</sequence>
<dbReference type="InterPro" id="IPR027417">
    <property type="entry name" value="P-loop_NTPase"/>
</dbReference>
<dbReference type="PROSITE" id="PS00676">
    <property type="entry name" value="SIGMA54_INTERACT_2"/>
    <property type="match status" value="1"/>
</dbReference>
<dbReference type="SUPFAM" id="SSF46689">
    <property type="entry name" value="Homeodomain-like"/>
    <property type="match status" value="1"/>
</dbReference>
<evidence type="ECO:0000259" key="9">
    <source>
        <dbReference type="PROSITE" id="PS50112"/>
    </source>
</evidence>
<organism evidence="11 12">
    <name type="scientific">Rossellomorea pakistanensis</name>
    <dbReference type="NCBI Taxonomy" id="992288"/>
    <lineage>
        <taxon>Bacteria</taxon>
        <taxon>Bacillati</taxon>
        <taxon>Bacillota</taxon>
        <taxon>Bacilli</taxon>
        <taxon>Bacillales</taxon>
        <taxon>Bacillaceae</taxon>
        <taxon>Rossellomorea</taxon>
    </lineage>
</organism>
<dbReference type="InterPro" id="IPR003593">
    <property type="entry name" value="AAA+_ATPase"/>
</dbReference>
<evidence type="ECO:0000256" key="7">
    <source>
        <dbReference type="ARBA" id="ARBA00029500"/>
    </source>
</evidence>
<dbReference type="Pfam" id="PF13426">
    <property type="entry name" value="PAS_9"/>
    <property type="match status" value="1"/>
</dbReference>
<evidence type="ECO:0000256" key="1">
    <source>
        <dbReference type="ARBA" id="ARBA00022741"/>
    </source>
</evidence>
<dbReference type="InterPro" id="IPR025943">
    <property type="entry name" value="Sigma_54_int_dom_ATP-bd_2"/>
</dbReference>
<dbReference type="PANTHER" id="PTHR32071:SF57">
    <property type="entry name" value="C4-DICARBOXYLATE TRANSPORT TRANSCRIPTIONAL REGULATORY PROTEIN DCTD"/>
    <property type="match status" value="1"/>
</dbReference>
<dbReference type="InterPro" id="IPR000700">
    <property type="entry name" value="PAS-assoc_C"/>
</dbReference>
<dbReference type="SMART" id="SM00382">
    <property type="entry name" value="AAA"/>
    <property type="match status" value="1"/>
</dbReference>
<dbReference type="PROSITE" id="PS50045">
    <property type="entry name" value="SIGMA54_INTERACT_4"/>
    <property type="match status" value="1"/>
</dbReference>
<dbReference type="RefSeq" id="WP_205174368.1">
    <property type="nucleotide sequence ID" value="NZ_JAFBDZ010000004.1"/>
</dbReference>
<evidence type="ECO:0000259" key="8">
    <source>
        <dbReference type="PROSITE" id="PS50045"/>
    </source>
</evidence>
<dbReference type="PROSITE" id="PS50113">
    <property type="entry name" value="PAC"/>
    <property type="match status" value="1"/>
</dbReference>
<evidence type="ECO:0000259" key="10">
    <source>
        <dbReference type="PROSITE" id="PS50113"/>
    </source>
</evidence>
<evidence type="ECO:0000313" key="11">
    <source>
        <dbReference type="EMBL" id="MBM7587166.1"/>
    </source>
</evidence>
<dbReference type="SUPFAM" id="SSF52540">
    <property type="entry name" value="P-loop containing nucleoside triphosphate hydrolases"/>
    <property type="match status" value="1"/>
</dbReference>
<evidence type="ECO:0000256" key="6">
    <source>
        <dbReference type="ARBA" id="ARBA00023163"/>
    </source>
</evidence>
<evidence type="ECO:0000256" key="4">
    <source>
        <dbReference type="ARBA" id="ARBA00023015"/>
    </source>
</evidence>
<dbReference type="InterPro" id="IPR002078">
    <property type="entry name" value="Sigma_54_int"/>
</dbReference>
<keyword evidence="2" id="KW-0058">Aromatic hydrocarbons catabolism</keyword>
<dbReference type="InterPro" id="IPR000014">
    <property type="entry name" value="PAS"/>
</dbReference>
<dbReference type="SMART" id="SM00091">
    <property type="entry name" value="PAS"/>
    <property type="match status" value="1"/>
</dbReference>
<dbReference type="Gene3D" id="1.10.10.60">
    <property type="entry name" value="Homeodomain-like"/>
    <property type="match status" value="1"/>
</dbReference>
<evidence type="ECO:0000256" key="2">
    <source>
        <dbReference type="ARBA" id="ARBA00022797"/>
    </source>
</evidence>
<dbReference type="InterPro" id="IPR025662">
    <property type="entry name" value="Sigma_54_int_dom_ATP-bd_1"/>
</dbReference>
<keyword evidence="4" id="KW-0805">Transcription regulation</keyword>
<dbReference type="CDD" id="cd00130">
    <property type="entry name" value="PAS"/>
    <property type="match status" value="1"/>
</dbReference>
<dbReference type="InterPro" id="IPR030828">
    <property type="entry name" value="HTH_TyrR"/>
</dbReference>
<dbReference type="PANTHER" id="PTHR32071">
    <property type="entry name" value="TRANSCRIPTIONAL REGULATORY PROTEIN"/>
    <property type="match status" value="1"/>
</dbReference>
<protein>
    <recommendedName>
        <fullName evidence="7">HTH-type transcriptional regulatory protein TyrR</fullName>
    </recommendedName>
</protein>
<feature type="domain" description="Sigma-54 factor interaction" evidence="8">
    <location>
        <begin position="159"/>
        <end position="389"/>
    </location>
</feature>
<dbReference type="NCBIfam" id="TIGR00229">
    <property type="entry name" value="sensory_box"/>
    <property type="match status" value="1"/>
</dbReference>
<keyword evidence="1" id="KW-0547">Nucleotide-binding</keyword>
<keyword evidence="6" id="KW-0804">Transcription</keyword>
<dbReference type="SUPFAM" id="SSF55785">
    <property type="entry name" value="PYP-like sensor domain (PAS domain)"/>
    <property type="match status" value="1"/>
</dbReference>
<keyword evidence="12" id="KW-1185">Reference proteome</keyword>
<dbReference type="InterPro" id="IPR025944">
    <property type="entry name" value="Sigma_54_int_dom_CS"/>
</dbReference>
<dbReference type="Gene3D" id="1.10.8.60">
    <property type="match status" value="1"/>
</dbReference>
<accession>A0ABS2NH31</accession>
<keyword evidence="3" id="KW-0067">ATP-binding</keyword>
<name>A0ABS2NH31_9BACI</name>
<comment type="caution">
    <text evidence="11">The sequence shown here is derived from an EMBL/GenBank/DDBJ whole genome shotgun (WGS) entry which is preliminary data.</text>
</comment>
<keyword evidence="5" id="KW-0238">DNA-binding</keyword>
<reference evidence="11 12" key="1">
    <citation type="submission" date="2021-01" db="EMBL/GenBank/DDBJ databases">
        <title>Genomic Encyclopedia of Type Strains, Phase IV (KMG-IV): sequencing the most valuable type-strain genomes for metagenomic binning, comparative biology and taxonomic classification.</title>
        <authorList>
            <person name="Goeker M."/>
        </authorList>
    </citation>
    <scope>NUCLEOTIDE SEQUENCE [LARGE SCALE GENOMIC DNA]</scope>
    <source>
        <strain evidence="11 12">DSM 24834</strain>
    </source>
</reference>
<proteinExistence type="predicted"/>
<dbReference type="EMBL" id="JAFBDZ010000004">
    <property type="protein sequence ID" value="MBM7587166.1"/>
    <property type="molecule type" value="Genomic_DNA"/>
</dbReference>
<dbReference type="PROSITE" id="PS00675">
    <property type="entry name" value="SIGMA54_INTERACT_1"/>
    <property type="match status" value="1"/>
</dbReference>